<keyword evidence="3" id="KW-1185">Reference proteome</keyword>
<accession>A0ABP9MCE5</accession>
<keyword evidence="1" id="KW-0812">Transmembrane</keyword>
<proteinExistence type="predicted"/>
<reference evidence="3" key="1">
    <citation type="journal article" date="2019" name="Int. J. Syst. Evol. Microbiol.">
        <title>The Global Catalogue of Microorganisms (GCM) 10K type strain sequencing project: providing services to taxonomists for standard genome sequencing and annotation.</title>
        <authorList>
            <consortium name="The Broad Institute Genomics Platform"/>
            <consortium name="The Broad Institute Genome Sequencing Center for Infectious Disease"/>
            <person name="Wu L."/>
            <person name="Ma J."/>
        </authorList>
    </citation>
    <scope>NUCLEOTIDE SEQUENCE [LARGE SCALE GENOMIC DNA]</scope>
    <source>
        <strain evidence="3">JCM 18959</strain>
    </source>
</reference>
<evidence type="ECO:0000313" key="3">
    <source>
        <dbReference type="Proteomes" id="UP001501407"/>
    </source>
</evidence>
<evidence type="ECO:0008006" key="4">
    <source>
        <dbReference type="Google" id="ProtNLM"/>
    </source>
</evidence>
<sequence length="183" mass="18718">MSGRGLALFSETIVVSLAVAVLAIPAVTALPALAAGAAHFRRHVEGEADSLVELGRDFLRALRRGWLWGLVAAAGFAAISVTLTSPMISAMPGGEVFRWASGLLGAGGAVVLLRATAGWMPSSSWSALIRDAAGDSARDLTGSALLLLALALTGVVVWMFAPLVVLVPGMLVLAARAVVARAH</sequence>
<protein>
    <recommendedName>
        <fullName evidence="4">Poxvirus protein I5</fullName>
    </recommendedName>
</protein>
<evidence type="ECO:0000313" key="2">
    <source>
        <dbReference type="EMBL" id="GAA5092880.1"/>
    </source>
</evidence>
<feature type="transmembrane region" description="Helical" evidence="1">
    <location>
        <begin position="96"/>
        <end position="120"/>
    </location>
</feature>
<dbReference type="EMBL" id="BAABKZ010000002">
    <property type="protein sequence ID" value="GAA5092880.1"/>
    <property type="molecule type" value="Genomic_DNA"/>
</dbReference>
<evidence type="ECO:0000256" key="1">
    <source>
        <dbReference type="SAM" id="Phobius"/>
    </source>
</evidence>
<comment type="caution">
    <text evidence="2">The sequence shown here is derived from an EMBL/GenBank/DDBJ whole genome shotgun (WGS) entry which is preliminary data.</text>
</comment>
<keyword evidence="1" id="KW-0472">Membrane</keyword>
<feature type="transmembrane region" description="Helical" evidence="1">
    <location>
        <begin position="140"/>
        <end position="173"/>
    </location>
</feature>
<organism evidence="2 3">
    <name type="scientific">Microbacterium yannicii</name>
    <dbReference type="NCBI Taxonomy" id="671622"/>
    <lineage>
        <taxon>Bacteria</taxon>
        <taxon>Bacillati</taxon>
        <taxon>Actinomycetota</taxon>
        <taxon>Actinomycetes</taxon>
        <taxon>Micrococcales</taxon>
        <taxon>Microbacteriaceae</taxon>
        <taxon>Microbacterium</taxon>
    </lineage>
</organism>
<dbReference type="Proteomes" id="UP001501407">
    <property type="component" value="Unassembled WGS sequence"/>
</dbReference>
<feature type="transmembrane region" description="Helical" evidence="1">
    <location>
        <begin position="66"/>
        <end position="84"/>
    </location>
</feature>
<gene>
    <name evidence="2" type="ORF">GCM10025760_22180</name>
</gene>
<feature type="transmembrane region" description="Helical" evidence="1">
    <location>
        <begin position="12"/>
        <end position="34"/>
    </location>
</feature>
<name>A0ABP9MCE5_9MICO</name>
<keyword evidence="1" id="KW-1133">Transmembrane helix</keyword>